<accession>A0A0R3R739</accession>
<dbReference type="WBParaSite" id="BTMF_0001583701-mRNA-1">
    <property type="protein sequence ID" value="BTMF_0001583701-mRNA-1"/>
    <property type="gene ID" value="BTMF_0001583701"/>
</dbReference>
<sequence>MLKTFRSMSEINRRSFLSSVLKIESYQLSGLLLNIPCRSFS</sequence>
<dbReference type="AlphaFoldDB" id="A0A0R3R739"/>
<reference evidence="1 2" key="2">
    <citation type="submission" date="2018-11" db="EMBL/GenBank/DDBJ databases">
        <authorList>
            <consortium name="Pathogen Informatics"/>
        </authorList>
    </citation>
    <scope>NUCLEOTIDE SEQUENCE [LARGE SCALE GENOMIC DNA]</scope>
</reference>
<gene>
    <name evidence="1" type="ORF">BTMF_LOCUS13825</name>
</gene>
<dbReference type="EMBL" id="UZAG01020508">
    <property type="protein sequence ID" value="VDO46949.1"/>
    <property type="molecule type" value="Genomic_DNA"/>
</dbReference>
<evidence type="ECO:0000313" key="1">
    <source>
        <dbReference type="EMBL" id="VDO46949.1"/>
    </source>
</evidence>
<protein>
    <submittedName>
        <fullName evidence="1 3">Uncharacterized protein</fullName>
    </submittedName>
</protein>
<evidence type="ECO:0000313" key="2">
    <source>
        <dbReference type="Proteomes" id="UP000280834"/>
    </source>
</evidence>
<proteinExistence type="predicted"/>
<dbReference type="Proteomes" id="UP000280834">
    <property type="component" value="Unassembled WGS sequence"/>
</dbReference>
<evidence type="ECO:0000313" key="3">
    <source>
        <dbReference type="WBParaSite" id="BTMF_0001583701-mRNA-1"/>
    </source>
</evidence>
<organism evidence="3">
    <name type="scientific">Brugia timori</name>
    <dbReference type="NCBI Taxonomy" id="42155"/>
    <lineage>
        <taxon>Eukaryota</taxon>
        <taxon>Metazoa</taxon>
        <taxon>Ecdysozoa</taxon>
        <taxon>Nematoda</taxon>
        <taxon>Chromadorea</taxon>
        <taxon>Rhabditida</taxon>
        <taxon>Spirurina</taxon>
        <taxon>Spiruromorpha</taxon>
        <taxon>Filarioidea</taxon>
        <taxon>Onchocercidae</taxon>
        <taxon>Brugia</taxon>
    </lineage>
</organism>
<reference evidence="3" key="1">
    <citation type="submission" date="2017-02" db="UniProtKB">
        <authorList>
            <consortium name="WormBaseParasite"/>
        </authorList>
    </citation>
    <scope>IDENTIFICATION</scope>
</reference>
<name>A0A0R3R739_9BILA</name>
<keyword evidence="2" id="KW-1185">Reference proteome</keyword>